<dbReference type="EMBL" id="CAJOBO010003184">
    <property type="protein sequence ID" value="CAF4483540.1"/>
    <property type="molecule type" value="Genomic_DNA"/>
</dbReference>
<comment type="caution">
    <text evidence="9">The sequence shown here is derived from an EMBL/GenBank/DDBJ whole genome shotgun (WGS) entry which is preliminary data.</text>
</comment>
<keyword evidence="11" id="KW-1185">Reference proteome</keyword>
<evidence type="ECO:0000256" key="3">
    <source>
        <dbReference type="SAM" id="Phobius"/>
    </source>
</evidence>
<dbReference type="EC" id="3.1.2.22" evidence="2"/>
<dbReference type="InterPro" id="IPR050565">
    <property type="entry name" value="LYPA1-2/EST-like"/>
</dbReference>
<keyword evidence="3" id="KW-0472">Membrane</keyword>
<accession>A0A821RSZ9</accession>
<evidence type="ECO:0000313" key="9">
    <source>
        <dbReference type="EMBL" id="CAF4843327.1"/>
    </source>
</evidence>
<dbReference type="GO" id="GO:0005737">
    <property type="term" value="C:cytoplasm"/>
    <property type="evidence" value="ECO:0007669"/>
    <property type="project" value="TreeGrafter"/>
</dbReference>
<evidence type="ECO:0000313" key="11">
    <source>
        <dbReference type="Proteomes" id="UP000663873"/>
    </source>
</evidence>
<sequence>MSAPPATIAATAKQTASVIFLHGLGDVGASWREAIEMYRIHKAVPYVKFIFPNAPTQRVTLNMGMPMPAWFDIYGLDKNAREDQAGIEKSSKFLNELVEEEIKNGISPERIIVGGFSMGGAVAIHAGILLFLSDIPFDVFSLALTSPHTLGGVVALSTWLPLSTTFPQALVAGDKKINLPILQCHGDQDTLVQLQWARLTEQGVKAMGFKQYAFKEYRNMSHESCHQEMEDVSKFIAQNLPKIN</sequence>
<dbReference type="GO" id="GO:0052689">
    <property type="term" value="F:carboxylic ester hydrolase activity"/>
    <property type="evidence" value="ECO:0007669"/>
    <property type="project" value="TreeGrafter"/>
</dbReference>
<feature type="domain" description="Phospholipase/carboxylesterase/thioesterase" evidence="4">
    <location>
        <begin position="6"/>
        <end position="127"/>
    </location>
</feature>
<evidence type="ECO:0000313" key="6">
    <source>
        <dbReference type="EMBL" id="CAF4483540.1"/>
    </source>
</evidence>
<dbReference type="EMBL" id="CAJOBR010003465">
    <property type="protein sequence ID" value="CAF4739110.1"/>
    <property type="molecule type" value="Genomic_DNA"/>
</dbReference>
<comment type="similarity">
    <text evidence="1">Belongs to the AB hydrolase superfamily. AB hydrolase 2 family.</text>
</comment>
<protein>
    <recommendedName>
        <fullName evidence="2">palmitoyl-protein hydrolase</fullName>
        <ecNumber evidence="2">3.1.2.22</ecNumber>
    </recommendedName>
</protein>
<dbReference type="Proteomes" id="UP000663873">
    <property type="component" value="Unassembled WGS sequence"/>
</dbReference>
<dbReference type="Gene3D" id="3.40.50.1820">
    <property type="entry name" value="alpha/beta hydrolase"/>
    <property type="match status" value="1"/>
</dbReference>
<dbReference type="InterPro" id="IPR029058">
    <property type="entry name" value="AB_hydrolase_fold"/>
</dbReference>
<dbReference type="EMBL" id="CAJOBP010003499">
    <property type="protein sequence ID" value="CAF4407784.1"/>
    <property type="molecule type" value="Genomic_DNA"/>
</dbReference>
<gene>
    <name evidence="6" type="ORF">HFQ381_LOCUS26471</name>
    <name evidence="8" type="ORF">QYT958_LOCUS20173</name>
    <name evidence="9" type="ORF">TOA249_LOCUS26266</name>
    <name evidence="7" type="ORF">TSG867_LOCUS27501</name>
    <name evidence="5" type="ORF">UJA718_LOCUS19583</name>
</gene>
<dbReference type="EMBL" id="CAJOBS010003031">
    <property type="protein sequence ID" value="CAF4843327.1"/>
    <property type="molecule type" value="Genomic_DNA"/>
</dbReference>
<dbReference type="Pfam" id="PF02230">
    <property type="entry name" value="Abhydrolase_2"/>
    <property type="match status" value="2"/>
</dbReference>
<dbReference type="PANTHER" id="PTHR10655:SF68">
    <property type="entry name" value="PALMITOYL-PROTEIN HYDROLASE"/>
    <property type="match status" value="1"/>
</dbReference>
<proteinExistence type="inferred from homology"/>
<dbReference type="SUPFAM" id="SSF53474">
    <property type="entry name" value="alpha/beta-Hydrolases"/>
    <property type="match status" value="1"/>
</dbReference>
<reference evidence="9" key="1">
    <citation type="submission" date="2021-02" db="EMBL/GenBank/DDBJ databases">
        <authorList>
            <person name="Nowell W R."/>
        </authorList>
    </citation>
    <scope>NUCLEOTIDE SEQUENCE</scope>
</reference>
<keyword evidence="3" id="KW-0812">Transmembrane</keyword>
<evidence type="ECO:0000313" key="8">
    <source>
        <dbReference type="EMBL" id="CAF4739110.1"/>
    </source>
</evidence>
<name>A0A821RSZ9_9BILA</name>
<dbReference type="EMBL" id="CAJOBQ010003147">
    <property type="protein sequence ID" value="CAF4595745.1"/>
    <property type="molecule type" value="Genomic_DNA"/>
</dbReference>
<organism evidence="9 10">
    <name type="scientific">Rotaria socialis</name>
    <dbReference type="NCBI Taxonomy" id="392032"/>
    <lineage>
        <taxon>Eukaryota</taxon>
        <taxon>Metazoa</taxon>
        <taxon>Spiralia</taxon>
        <taxon>Gnathifera</taxon>
        <taxon>Rotifera</taxon>
        <taxon>Eurotatoria</taxon>
        <taxon>Bdelloidea</taxon>
        <taxon>Philodinida</taxon>
        <taxon>Philodinidae</taxon>
        <taxon>Rotaria</taxon>
    </lineage>
</organism>
<evidence type="ECO:0000259" key="4">
    <source>
        <dbReference type="Pfam" id="PF02230"/>
    </source>
</evidence>
<evidence type="ECO:0000256" key="1">
    <source>
        <dbReference type="ARBA" id="ARBA00006499"/>
    </source>
</evidence>
<feature type="domain" description="Phospholipase/carboxylesterase/thioesterase" evidence="4">
    <location>
        <begin position="142"/>
        <end position="238"/>
    </location>
</feature>
<dbReference type="AlphaFoldDB" id="A0A821RSZ9"/>
<dbReference type="Proteomes" id="UP000663838">
    <property type="component" value="Unassembled WGS sequence"/>
</dbReference>
<dbReference type="Proteomes" id="UP000663851">
    <property type="component" value="Unassembled WGS sequence"/>
</dbReference>
<evidence type="ECO:0000313" key="10">
    <source>
        <dbReference type="Proteomes" id="UP000663838"/>
    </source>
</evidence>
<evidence type="ECO:0000256" key="2">
    <source>
        <dbReference type="ARBA" id="ARBA00012423"/>
    </source>
</evidence>
<evidence type="ECO:0000313" key="5">
    <source>
        <dbReference type="EMBL" id="CAF4407784.1"/>
    </source>
</evidence>
<feature type="transmembrane region" description="Helical" evidence="3">
    <location>
        <begin position="111"/>
        <end position="133"/>
    </location>
</feature>
<evidence type="ECO:0000313" key="7">
    <source>
        <dbReference type="EMBL" id="CAF4595745.1"/>
    </source>
</evidence>
<dbReference type="InterPro" id="IPR003140">
    <property type="entry name" value="PLipase/COase/thioEstase"/>
</dbReference>
<dbReference type="Proteomes" id="UP000663848">
    <property type="component" value="Unassembled WGS sequence"/>
</dbReference>
<dbReference type="PANTHER" id="PTHR10655">
    <property type="entry name" value="LYSOPHOSPHOLIPASE-RELATED"/>
    <property type="match status" value="1"/>
</dbReference>
<dbReference type="GO" id="GO:0008474">
    <property type="term" value="F:palmitoyl-(protein) hydrolase activity"/>
    <property type="evidence" value="ECO:0007669"/>
    <property type="project" value="UniProtKB-EC"/>
</dbReference>
<keyword evidence="3" id="KW-1133">Transmembrane helix</keyword>
<dbReference type="Proteomes" id="UP000663862">
    <property type="component" value="Unassembled WGS sequence"/>
</dbReference>